<comment type="caution">
    <text evidence="4">The sequence shown here is derived from an EMBL/GenBank/DDBJ whole genome shotgun (WGS) entry which is preliminary data.</text>
</comment>
<dbReference type="Gramene" id="TVU37842">
    <property type="protein sequence ID" value="TVU37842"/>
    <property type="gene ID" value="EJB05_11183"/>
</dbReference>
<proteinExistence type="inferred from homology"/>
<protein>
    <recommendedName>
        <fullName evidence="3">GRAM domain-containing protein</fullName>
    </recommendedName>
</protein>
<comment type="similarity">
    <text evidence="1">Belongs to the GEM family.</text>
</comment>
<gene>
    <name evidence="4" type="ORF">EJB05_11183</name>
</gene>
<dbReference type="PANTHER" id="PTHR31969">
    <property type="entry name" value="GEM-LIKE PROTEIN 2"/>
    <property type="match status" value="1"/>
</dbReference>
<evidence type="ECO:0000313" key="4">
    <source>
        <dbReference type="EMBL" id="TVU37842.1"/>
    </source>
</evidence>
<feature type="region of interest" description="Disordered" evidence="2">
    <location>
        <begin position="1"/>
        <end position="60"/>
    </location>
</feature>
<evidence type="ECO:0000259" key="3">
    <source>
        <dbReference type="SMART" id="SM00568"/>
    </source>
</evidence>
<dbReference type="InterPro" id="IPR011993">
    <property type="entry name" value="PH-like_dom_sf"/>
</dbReference>
<dbReference type="SMART" id="SM00568">
    <property type="entry name" value="GRAM"/>
    <property type="match status" value="1"/>
</dbReference>
<feature type="domain" description="GRAM" evidence="3">
    <location>
        <begin position="121"/>
        <end position="199"/>
    </location>
</feature>
<reference evidence="4 5" key="1">
    <citation type="journal article" date="2019" name="Sci. Rep.">
        <title>A high-quality genome of Eragrostis curvula grass provides insights into Poaceae evolution and supports new strategies to enhance forage quality.</title>
        <authorList>
            <person name="Carballo J."/>
            <person name="Santos B.A.C.M."/>
            <person name="Zappacosta D."/>
            <person name="Garbus I."/>
            <person name="Selva J.P."/>
            <person name="Gallo C.A."/>
            <person name="Diaz A."/>
            <person name="Albertini E."/>
            <person name="Caccamo M."/>
            <person name="Echenique V."/>
        </authorList>
    </citation>
    <scope>NUCLEOTIDE SEQUENCE [LARGE SCALE GENOMIC DNA]</scope>
    <source>
        <strain evidence="5">cv. Victoria</strain>
        <tissue evidence="4">Leaf</tissue>
    </source>
</reference>
<dbReference type="OrthoDB" id="640718at2759"/>
<name>A0A5J9VN96_9POAL</name>
<dbReference type="Proteomes" id="UP000324897">
    <property type="component" value="Chromosome 4"/>
</dbReference>
<organism evidence="4 5">
    <name type="scientific">Eragrostis curvula</name>
    <name type="common">weeping love grass</name>
    <dbReference type="NCBI Taxonomy" id="38414"/>
    <lineage>
        <taxon>Eukaryota</taxon>
        <taxon>Viridiplantae</taxon>
        <taxon>Streptophyta</taxon>
        <taxon>Embryophyta</taxon>
        <taxon>Tracheophyta</taxon>
        <taxon>Spermatophyta</taxon>
        <taxon>Magnoliopsida</taxon>
        <taxon>Liliopsida</taxon>
        <taxon>Poales</taxon>
        <taxon>Poaceae</taxon>
        <taxon>PACMAD clade</taxon>
        <taxon>Chloridoideae</taxon>
        <taxon>Eragrostideae</taxon>
        <taxon>Eragrostidinae</taxon>
        <taxon>Eragrostis</taxon>
    </lineage>
</organism>
<dbReference type="Gene3D" id="2.30.29.30">
    <property type="entry name" value="Pleckstrin-homology domain (PH domain)/Phosphotyrosine-binding domain (PTB)"/>
    <property type="match status" value="1"/>
</dbReference>
<dbReference type="InterPro" id="IPR004182">
    <property type="entry name" value="GRAM"/>
</dbReference>
<dbReference type="InterPro" id="IPR037848">
    <property type="entry name" value="GEM-like"/>
</dbReference>
<evidence type="ECO:0000256" key="1">
    <source>
        <dbReference type="ARBA" id="ARBA00009414"/>
    </source>
</evidence>
<keyword evidence="5" id="KW-1185">Reference proteome</keyword>
<dbReference type="EMBL" id="RWGY01000007">
    <property type="protein sequence ID" value="TVU37842.1"/>
    <property type="molecule type" value="Genomic_DNA"/>
</dbReference>
<accession>A0A5J9VN96</accession>
<dbReference type="AlphaFoldDB" id="A0A5J9VN96"/>
<feature type="compositionally biased region" description="Low complexity" evidence="2">
    <location>
        <begin position="1"/>
        <end position="23"/>
    </location>
</feature>
<evidence type="ECO:0000313" key="5">
    <source>
        <dbReference type="Proteomes" id="UP000324897"/>
    </source>
</evidence>
<sequence length="241" mass="26151">MDPKASGAHPDAAAAPPEHAAYPRLSPEDIAPPPPPVVQPAGTNPYVLSAPSPDPPAKSTRENLREMFGMVGKKFNEAARKTEGIAGDVWQHLKTGPSITDAAMGRIAQISKVISEGGYEKIFKQTFECLPDEKLKKAYVCYLSTSHGPIMGVLYISTVKIAFGSDSPVTYVTEDNKTASSFYKVVLPLAHLRSVTPTASQQNPSERYIQVVSVDNHEFWFMGFVNYDSAVKNLQEAVRGA</sequence>
<dbReference type="Pfam" id="PF02893">
    <property type="entry name" value="GRAM"/>
    <property type="match status" value="1"/>
</dbReference>
<evidence type="ECO:0000256" key="2">
    <source>
        <dbReference type="SAM" id="MobiDB-lite"/>
    </source>
</evidence>